<accession>A0A2K8SVC6</accession>
<keyword evidence="3" id="KW-1185">Reference proteome</keyword>
<dbReference type="OrthoDB" id="9997946at2"/>
<feature type="region of interest" description="Disordered" evidence="1">
    <location>
        <begin position="93"/>
        <end position="130"/>
    </location>
</feature>
<dbReference type="EMBL" id="CP024785">
    <property type="protein sequence ID" value="AUB39290.1"/>
    <property type="molecule type" value="Genomic_DNA"/>
</dbReference>
<proteinExistence type="predicted"/>
<organism evidence="2 3">
    <name type="scientific">Nostoc flagelliforme CCNUN1</name>
    <dbReference type="NCBI Taxonomy" id="2038116"/>
    <lineage>
        <taxon>Bacteria</taxon>
        <taxon>Bacillati</taxon>
        <taxon>Cyanobacteriota</taxon>
        <taxon>Cyanophyceae</taxon>
        <taxon>Nostocales</taxon>
        <taxon>Nostocaceae</taxon>
        <taxon>Nostoc</taxon>
    </lineage>
</organism>
<evidence type="ECO:0000313" key="3">
    <source>
        <dbReference type="Proteomes" id="UP000232003"/>
    </source>
</evidence>
<dbReference type="AlphaFoldDB" id="A0A2K8SVC6"/>
<dbReference type="KEGG" id="nfl:COO91_05282"/>
<feature type="compositionally biased region" description="Acidic residues" evidence="1">
    <location>
        <begin position="93"/>
        <end position="102"/>
    </location>
</feature>
<dbReference type="Proteomes" id="UP000232003">
    <property type="component" value="Chromosome"/>
</dbReference>
<reference evidence="2 3" key="1">
    <citation type="submission" date="2017-11" db="EMBL/GenBank/DDBJ databases">
        <title>Complete genome of a free-living desiccation-tolerant cyanobacterium and its photosynthetic adaptation to extreme terrestrial habitat.</title>
        <authorList>
            <person name="Shang J."/>
        </authorList>
    </citation>
    <scope>NUCLEOTIDE SEQUENCE [LARGE SCALE GENOMIC DNA]</scope>
    <source>
        <strain evidence="2 3">CCNUN1</strain>
    </source>
</reference>
<protein>
    <submittedName>
        <fullName evidence="2">Molecular chaperone DnaK</fullName>
    </submittedName>
</protein>
<feature type="compositionally biased region" description="Pro residues" evidence="1">
    <location>
        <begin position="109"/>
        <end position="118"/>
    </location>
</feature>
<sequence length="130" mass="15275">MDKRIPAEALILQAERRIREVALDFGMEFAREHSQRIKTLIKYLRDNLMQDDQRCIDEYYAELQLHLYELKQTVIEYCGEYYYGEYYTENEEDDLWDLEDDNTGGSSPTPSPRRPGPTPGSFDSAELPLI</sequence>
<evidence type="ECO:0000313" key="2">
    <source>
        <dbReference type="EMBL" id="AUB39290.1"/>
    </source>
</evidence>
<dbReference type="RefSeq" id="WP_100900341.1">
    <property type="nucleotide sequence ID" value="NZ_CAWNNC010000001.1"/>
</dbReference>
<gene>
    <name evidence="2" type="ORF">COO91_05282</name>
</gene>
<evidence type="ECO:0000256" key="1">
    <source>
        <dbReference type="SAM" id="MobiDB-lite"/>
    </source>
</evidence>
<name>A0A2K8SVC6_9NOSO</name>